<dbReference type="Pfam" id="PF02365">
    <property type="entry name" value="NAM"/>
    <property type="match status" value="1"/>
</dbReference>
<dbReference type="EMBL" id="CM029054">
    <property type="protein sequence ID" value="KAG2542452.1"/>
    <property type="molecule type" value="Genomic_DNA"/>
</dbReference>
<dbReference type="Gene3D" id="2.170.150.80">
    <property type="entry name" value="NAC domain"/>
    <property type="match status" value="1"/>
</dbReference>
<dbReference type="PANTHER" id="PTHR47871:SF2">
    <property type="entry name" value="OS03G0221300 PROTEIN"/>
    <property type="match status" value="1"/>
</dbReference>
<comment type="caution">
    <text evidence="7">The sequence shown here is derived from an EMBL/GenBank/DDBJ whole genome shotgun (WGS) entry which is preliminary data.</text>
</comment>
<keyword evidence="8" id="KW-1185">Reference proteome</keyword>
<dbReference type="OrthoDB" id="2021147at2759"/>
<evidence type="ECO:0000256" key="4">
    <source>
        <dbReference type="ARBA" id="ARBA00023242"/>
    </source>
</evidence>
<dbReference type="InterPro" id="IPR003441">
    <property type="entry name" value="NAC-dom"/>
</dbReference>
<protein>
    <recommendedName>
        <fullName evidence="6">NAC domain-containing protein</fullName>
    </recommendedName>
</protein>
<dbReference type="GO" id="GO:0003677">
    <property type="term" value="F:DNA binding"/>
    <property type="evidence" value="ECO:0007669"/>
    <property type="project" value="UniProtKB-KW"/>
</dbReference>
<name>A0A8T0N269_PANVG</name>
<sequence>MATGFSSLISHLDSSPDPDHCPLSGRGRLTVQPPAPAPARAESSPRLPDRCEASVDTGRFDGASLQQSWPGLPRGVEFNPSDGDLLWHLAAEVGNGQAERHPFINKFITSVDDDRGFSYTHPRDIPGVRQDGHAAYFFHRRFESYSNEGDANISWKKVGTSRSIFLDGTLQGCKEVFVLYADTMSDKGSQQTDWRLHQYHIRNTVKDEEELVLSKIFFESRDNLCELAEEARIEAELDVSTPDDSREKCTTCSNPGVYTETDELDHISLKERYRILLADKSTCPATISARESSKTYSKRNQEVTAYKEDICNMLQEISSAPPIIESNPMDDCNSSRLLCEDDSGFLSISGISSHTGPSVCEVGCSHDPVEGNQVGGTATCGSESSELIVRKQGGLLADVKLEPALEGYEIDPSESPQENPAQAEGSVPSLGVKDELNECDLPGLCEKISFSSRKRRKRKTTSYSNEKMLEEDTYTNDEGIAYCSRRRRMKKTATDSIEKALDEDAPGLLQILLTRGIAVQEIKLYGAEEDNEMIPDSSESSFEDLENVIANIFPKRTSLLKLSIARHEKGEKAIYCLSCLISLIEQSRYLQFRDCPVEWGWCRDLQSFIFVFRSHNRFLLSINLCPIFIVKMVGRLVLMVPLFILLHRIVLERPEYGYATYFFEVVQSLSIEWQIRRLVIAMKLSGCGRTALIENRPLLVGEDLTEGEAHVLEEYGWIRNTGLGTMVNYRDRVVHDRWTEKNVSDWRAKIGKLLMTGYAEGQSVTIHGPKKVANLLEATGEAEIDIKLEDPF</sequence>
<evidence type="ECO:0000256" key="3">
    <source>
        <dbReference type="ARBA" id="ARBA00023163"/>
    </source>
</evidence>
<keyword evidence="2" id="KW-0238">DNA-binding</keyword>
<accession>A0A8T0N269</accession>
<keyword evidence="1" id="KW-0805">Transcription regulation</keyword>
<feature type="region of interest" description="Disordered" evidence="5">
    <location>
        <begin position="1"/>
        <end position="56"/>
    </location>
</feature>
<evidence type="ECO:0000256" key="5">
    <source>
        <dbReference type="SAM" id="MobiDB-lite"/>
    </source>
</evidence>
<feature type="compositionally biased region" description="Polar residues" evidence="5">
    <location>
        <begin position="1"/>
        <end position="13"/>
    </location>
</feature>
<evidence type="ECO:0000313" key="8">
    <source>
        <dbReference type="Proteomes" id="UP000823388"/>
    </source>
</evidence>
<evidence type="ECO:0000313" key="7">
    <source>
        <dbReference type="EMBL" id="KAG2542452.1"/>
    </source>
</evidence>
<dbReference type="SUPFAM" id="SSF101941">
    <property type="entry name" value="NAC domain"/>
    <property type="match status" value="1"/>
</dbReference>
<evidence type="ECO:0000256" key="2">
    <source>
        <dbReference type="ARBA" id="ARBA00023125"/>
    </source>
</evidence>
<dbReference type="PROSITE" id="PS51005">
    <property type="entry name" value="NAC"/>
    <property type="match status" value="1"/>
</dbReference>
<evidence type="ECO:0000259" key="6">
    <source>
        <dbReference type="PROSITE" id="PS51005"/>
    </source>
</evidence>
<dbReference type="PANTHER" id="PTHR47871">
    <property type="entry name" value="NAC DOMAIN-CONTAINING PROTEIN 8"/>
    <property type="match status" value="1"/>
</dbReference>
<keyword evidence="3" id="KW-0804">Transcription</keyword>
<evidence type="ECO:0000256" key="1">
    <source>
        <dbReference type="ARBA" id="ARBA00023015"/>
    </source>
</evidence>
<organism evidence="7 8">
    <name type="scientific">Panicum virgatum</name>
    <name type="common">Blackwell switchgrass</name>
    <dbReference type="NCBI Taxonomy" id="38727"/>
    <lineage>
        <taxon>Eukaryota</taxon>
        <taxon>Viridiplantae</taxon>
        <taxon>Streptophyta</taxon>
        <taxon>Embryophyta</taxon>
        <taxon>Tracheophyta</taxon>
        <taxon>Spermatophyta</taxon>
        <taxon>Magnoliopsida</taxon>
        <taxon>Liliopsida</taxon>
        <taxon>Poales</taxon>
        <taxon>Poaceae</taxon>
        <taxon>PACMAD clade</taxon>
        <taxon>Panicoideae</taxon>
        <taxon>Panicodae</taxon>
        <taxon>Paniceae</taxon>
        <taxon>Panicinae</taxon>
        <taxon>Panicum</taxon>
        <taxon>Panicum sect. Hiantes</taxon>
    </lineage>
</organism>
<dbReference type="GO" id="GO:0006355">
    <property type="term" value="P:regulation of DNA-templated transcription"/>
    <property type="evidence" value="ECO:0007669"/>
    <property type="project" value="InterPro"/>
</dbReference>
<keyword evidence="4" id="KW-0539">Nucleus</keyword>
<reference evidence="7" key="1">
    <citation type="submission" date="2020-05" db="EMBL/GenBank/DDBJ databases">
        <title>WGS assembly of Panicum virgatum.</title>
        <authorList>
            <person name="Lovell J.T."/>
            <person name="Jenkins J."/>
            <person name="Shu S."/>
            <person name="Juenger T.E."/>
            <person name="Schmutz J."/>
        </authorList>
    </citation>
    <scope>NUCLEOTIDE SEQUENCE</scope>
    <source>
        <strain evidence="7">AP13</strain>
    </source>
</reference>
<feature type="domain" description="NAC" evidence="6">
    <location>
        <begin position="72"/>
        <end position="219"/>
    </location>
</feature>
<dbReference type="Proteomes" id="UP000823388">
    <property type="component" value="Chromosome 9N"/>
</dbReference>
<proteinExistence type="predicted"/>
<dbReference type="InterPro" id="IPR036093">
    <property type="entry name" value="NAC_dom_sf"/>
</dbReference>
<dbReference type="AlphaFoldDB" id="A0A8T0N269"/>
<gene>
    <name evidence="7" type="ORF">PVAP13_9NG638700</name>
</gene>
<feature type="region of interest" description="Disordered" evidence="5">
    <location>
        <begin position="409"/>
        <end position="428"/>
    </location>
</feature>